<sequence length="55" mass="6446">MRTHTINICDDCYNLKGEMCHEPRCVFCRCTMEEVGEYLDVLLIRPIVDGVRIKL</sequence>
<proteinExistence type="predicted"/>
<evidence type="ECO:0000313" key="1">
    <source>
        <dbReference type="EMBL" id="KKL53657.1"/>
    </source>
</evidence>
<protein>
    <submittedName>
        <fullName evidence="1">Uncharacterized protein</fullName>
    </submittedName>
</protein>
<dbReference type="AlphaFoldDB" id="A0A0F9FRF5"/>
<dbReference type="EMBL" id="LAZR01031470">
    <property type="protein sequence ID" value="KKL53657.1"/>
    <property type="molecule type" value="Genomic_DNA"/>
</dbReference>
<name>A0A0F9FRF5_9ZZZZ</name>
<reference evidence="1" key="1">
    <citation type="journal article" date="2015" name="Nature">
        <title>Complex archaea that bridge the gap between prokaryotes and eukaryotes.</title>
        <authorList>
            <person name="Spang A."/>
            <person name="Saw J.H."/>
            <person name="Jorgensen S.L."/>
            <person name="Zaremba-Niedzwiedzka K."/>
            <person name="Martijn J."/>
            <person name="Lind A.E."/>
            <person name="van Eijk R."/>
            <person name="Schleper C."/>
            <person name="Guy L."/>
            <person name="Ettema T.J."/>
        </authorList>
    </citation>
    <scope>NUCLEOTIDE SEQUENCE</scope>
</reference>
<accession>A0A0F9FRF5</accession>
<gene>
    <name evidence="1" type="ORF">LCGC14_2273230</name>
</gene>
<comment type="caution">
    <text evidence="1">The sequence shown here is derived from an EMBL/GenBank/DDBJ whole genome shotgun (WGS) entry which is preliminary data.</text>
</comment>
<organism evidence="1">
    <name type="scientific">marine sediment metagenome</name>
    <dbReference type="NCBI Taxonomy" id="412755"/>
    <lineage>
        <taxon>unclassified sequences</taxon>
        <taxon>metagenomes</taxon>
        <taxon>ecological metagenomes</taxon>
    </lineage>
</organism>